<protein>
    <submittedName>
        <fullName evidence="1">Phage-related protein</fullName>
    </submittedName>
</protein>
<sequence>MKRQPYVSVSNPPRFSDVEAGDVFVCPDFAPTTSARGSVLAECERPGIYHCMGQKQFAEKHSPYGVPGDRLWVRETWNPRIVHSCFDMACDCETVRVEYQAGGDGKTFYGEKVADEWTMPQAAIKGRQVPSLHMPRWASRLLLEVTGVRVERLNDCSEADAIAEGIAPELDGWTDYGNPSCQMCVNPVDSYRTLWNSINGAGAWAANPWVWVVEFTQVRL</sequence>
<organism evidence="1 2">
    <name type="scientific">Cupriavidus basilensis</name>
    <dbReference type="NCBI Taxonomy" id="68895"/>
    <lineage>
        <taxon>Bacteria</taxon>
        <taxon>Pseudomonadati</taxon>
        <taxon>Pseudomonadota</taxon>
        <taxon>Betaproteobacteria</taxon>
        <taxon>Burkholderiales</taxon>
        <taxon>Burkholderiaceae</taxon>
        <taxon>Cupriavidus</taxon>
    </lineage>
</organism>
<gene>
    <name evidence="1" type="ORF">RR42_m1622</name>
</gene>
<dbReference type="Proteomes" id="UP000031843">
    <property type="component" value="Chromosome main"/>
</dbReference>
<dbReference type="AlphaFoldDB" id="A0A0C4Y9S3"/>
<dbReference type="KEGG" id="cbw:RR42_m1622"/>
<dbReference type="EMBL" id="CP010536">
    <property type="protein sequence ID" value="AJG19019.1"/>
    <property type="molecule type" value="Genomic_DNA"/>
</dbReference>
<evidence type="ECO:0000313" key="2">
    <source>
        <dbReference type="Proteomes" id="UP000031843"/>
    </source>
</evidence>
<accession>A0A0C4Y9S3</accession>
<keyword evidence="2" id="KW-1185">Reference proteome</keyword>
<evidence type="ECO:0000313" key="1">
    <source>
        <dbReference type="EMBL" id="AJG19019.1"/>
    </source>
</evidence>
<reference evidence="1 2" key="1">
    <citation type="journal article" date="2015" name="Genome Announc.">
        <title>Complete Genome Sequence of Cupriavidus basilensis 4G11, Isolated from the Oak Ridge Field Research Center Site.</title>
        <authorList>
            <person name="Ray J."/>
            <person name="Waters R.J."/>
            <person name="Skerker J.M."/>
            <person name="Kuehl J.V."/>
            <person name="Price M.N."/>
            <person name="Huang J."/>
            <person name="Chakraborty R."/>
            <person name="Arkin A.P."/>
            <person name="Deutschbauer A."/>
        </authorList>
    </citation>
    <scope>NUCLEOTIDE SEQUENCE [LARGE SCALE GENOMIC DNA]</scope>
    <source>
        <strain evidence="1">4G11</strain>
    </source>
</reference>
<name>A0A0C4Y9S3_9BURK</name>
<proteinExistence type="predicted"/>